<feature type="transmembrane region" description="Helical" evidence="1">
    <location>
        <begin position="20"/>
        <end position="39"/>
    </location>
</feature>
<keyword evidence="1" id="KW-0812">Transmembrane</keyword>
<evidence type="ECO:0000256" key="1">
    <source>
        <dbReference type="SAM" id="Phobius"/>
    </source>
</evidence>
<evidence type="ECO:0000313" key="3">
    <source>
        <dbReference type="Proteomes" id="UP000031737"/>
    </source>
</evidence>
<protein>
    <submittedName>
        <fullName evidence="2">Uncharacterized protein</fullName>
    </submittedName>
</protein>
<keyword evidence="1" id="KW-1133">Transmembrane helix</keyword>
<evidence type="ECO:0000313" key="2">
    <source>
        <dbReference type="EMBL" id="ESL04913.1"/>
    </source>
</evidence>
<accession>A0A061IRK6</accession>
<keyword evidence="3" id="KW-1185">Reference proteome</keyword>
<gene>
    <name evidence="2" type="ORF">TRSC58_07530</name>
</gene>
<reference evidence="2 3" key="1">
    <citation type="submission" date="2013-07" db="EMBL/GenBank/DDBJ databases">
        <authorList>
            <person name="Stoco P.H."/>
            <person name="Wagner G."/>
            <person name="Gerber A."/>
            <person name="Zaha A."/>
            <person name="Thompson C."/>
            <person name="Bartholomeu D.C."/>
            <person name="Luckemeyer D.D."/>
            <person name="Bahia D."/>
            <person name="Loreto E."/>
            <person name="Prestes E.B."/>
            <person name="Lima F.M."/>
            <person name="Rodrigues-Luiz G."/>
            <person name="Vallejo G.A."/>
            <person name="Filho J.F."/>
            <person name="Monteiro K.M."/>
            <person name="Tyler K.M."/>
            <person name="de Almeida L.G."/>
            <person name="Ortiz M.F."/>
            <person name="Siervo M.A."/>
            <person name="de Moraes M.H."/>
            <person name="Cunha O.L."/>
            <person name="Mendonca-Neto R."/>
            <person name="Silva R."/>
            <person name="Teixeira S.M."/>
            <person name="Murta S.M."/>
            <person name="Sincero T.C."/>
            <person name="Mendes T.A."/>
            <person name="Urmenyi T.P."/>
            <person name="Silva V.G."/>
            <person name="da Rocha W.D."/>
            <person name="Andersson B."/>
            <person name="Romanha A.J."/>
            <person name="Steindel M."/>
            <person name="de Vasconcelos A.T."/>
            <person name="Grisard E.C."/>
        </authorList>
    </citation>
    <scope>NUCLEOTIDE SEQUENCE [LARGE SCALE GENOMIC DNA]</scope>
    <source>
        <strain evidence="2 3">SC58</strain>
    </source>
</reference>
<keyword evidence="1" id="KW-0472">Membrane</keyword>
<name>A0A061IRK6_TRYRA</name>
<comment type="caution">
    <text evidence="2">The sequence shown here is derived from an EMBL/GenBank/DDBJ whole genome shotgun (WGS) entry which is preliminary data.</text>
</comment>
<dbReference type="AlphaFoldDB" id="A0A061IRK6"/>
<sequence length="71" mass="7815">MTSSWSADEDEVDAPQVRCLSLLSLFFSSCWFVCFLHHVRPERCHSTKTATVSPPVFARVMSASRHAGGSG</sequence>
<dbReference type="Proteomes" id="UP000031737">
    <property type="component" value="Unassembled WGS sequence"/>
</dbReference>
<proteinExistence type="predicted"/>
<dbReference type="VEuPathDB" id="TriTrypDB:TRSC58_07530"/>
<dbReference type="EMBL" id="AUPL01008004">
    <property type="protein sequence ID" value="ESL04913.1"/>
    <property type="molecule type" value="Genomic_DNA"/>
</dbReference>
<organism evidence="2 3">
    <name type="scientific">Trypanosoma rangeli SC58</name>
    <dbReference type="NCBI Taxonomy" id="429131"/>
    <lineage>
        <taxon>Eukaryota</taxon>
        <taxon>Discoba</taxon>
        <taxon>Euglenozoa</taxon>
        <taxon>Kinetoplastea</taxon>
        <taxon>Metakinetoplastina</taxon>
        <taxon>Trypanosomatida</taxon>
        <taxon>Trypanosomatidae</taxon>
        <taxon>Trypanosoma</taxon>
        <taxon>Herpetosoma</taxon>
    </lineage>
</organism>